<dbReference type="InterPro" id="IPR011991">
    <property type="entry name" value="ArsR-like_HTH"/>
</dbReference>
<protein>
    <recommendedName>
        <fullName evidence="3">HTH arsR-type domain-containing protein</fullName>
    </recommendedName>
</protein>
<evidence type="ECO:0000313" key="1">
    <source>
        <dbReference type="EMBL" id="AQP50148.1"/>
    </source>
</evidence>
<dbReference type="AlphaFoldDB" id="A0A1Q2CVL2"/>
<dbReference type="EMBL" id="CP019607">
    <property type="protein sequence ID" value="AQP50148.1"/>
    <property type="molecule type" value="Genomic_DNA"/>
</dbReference>
<dbReference type="Gene3D" id="1.10.10.10">
    <property type="entry name" value="Winged helix-like DNA-binding domain superfamily/Winged helix DNA-binding domain"/>
    <property type="match status" value="1"/>
</dbReference>
<dbReference type="KEGG" id="tfa:BW733_04160"/>
<dbReference type="Pfam" id="PF12840">
    <property type="entry name" value="HTH_20"/>
    <property type="match status" value="1"/>
</dbReference>
<evidence type="ECO:0008006" key="3">
    <source>
        <dbReference type="Google" id="ProtNLM"/>
    </source>
</evidence>
<gene>
    <name evidence="1" type="ORF">BW733_04160</name>
</gene>
<keyword evidence="2" id="KW-1185">Reference proteome</keyword>
<dbReference type="SUPFAM" id="SSF46785">
    <property type="entry name" value="Winged helix' DNA-binding domain"/>
    <property type="match status" value="1"/>
</dbReference>
<reference evidence="1 2" key="1">
    <citation type="journal article" date="2008" name="Int. J. Syst. Evol. Microbiol.">
        <title>Tessaracoccus flavescens sp. nov., isolated from marine sediment.</title>
        <authorList>
            <person name="Lee D.W."/>
            <person name="Lee S.D."/>
        </authorList>
    </citation>
    <scope>NUCLEOTIDE SEQUENCE [LARGE SCALE GENOMIC DNA]</scope>
    <source>
        <strain evidence="1 2">SST-39T</strain>
    </source>
</reference>
<evidence type="ECO:0000313" key="2">
    <source>
        <dbReference type="Proteomes" id="UP000188235"/>
    </source>
</evidence>
<name>A0A1Q2CVL2_9ACTN</name>
<dbReference type="CDD" id="cd00090">
    <property type="entry name" value="HTH_ARSR"/>
    <property type="match status" value="1"/>
</dbReference>
<dbReference type="STRING" id="399497.BW733_04160"/>
<sequence>MTNTPHGLGPTRARVLALLQAATEPTSVVEVADELDLHKNSARFHLDALVDAGYAERAVNATGTQGRPPLVFSATSEAPSISNLHLTELVQVLISSFIEPTDDARARAEGAGRTWGASVAAQEQPSGEALSELAVHLGERGFGTTQDAASVTFTRCPFRSTIEPEQLPLVCSMHRGFLDGYLDAFGSNLVTDELQIGPKLCHATFEVASDDAERSA</sequence>
<dbReference type="InterPro" id="IPR036388">
    <property type="entry name" value="WH-like_DNA-bd_sf"/>
</dbReference>
<accession>A0A1Q2CVL2</accession>
<organism evidence="1 2">
    <name type="scientific">Tessaracoccus flavescens</name>
    <dbReference type="NCBI Taxonomy" id="399497"/>
    <lineage>
        <taxon>Bacteria</taxon>
        <taxon>Bacillati</taxon>
        <taxon>Actinomycetota</taxon>
        <taxon>Actinomycetes</taxon>
        <taxon>Propionibacteriales</taxon>
        <taxon>Propionibacteriaceae</taxon>
        <taxon>Tessaracoccus</taxon>
    </lineage>
</organism>
<dbReference type="Proteomes" id="UP000188235">
    <property type="component" value="Chromosome"/>
</dbReference>
<dbReference type="RefSeq" id="WP_161490124.1">
    <property type="nucleotide sequence ID" value="NZ_CP019607.1"/>
</dbReference>
<proteinExistence type="predicted"/>
<dbReference type="InterPro" id="IPR036390">
    <property type="entry name" value="WH_DNA-bd_sf"/>
</dbReference>